<evidence type="ECO:0000313" key="1">
    <source>
        <dbReference type="EMBL" id="KAF7503966.1"/>
    </source>
</evidence>
<reference evidence="1" key="1">
    <citation type="submission" date="2020-02" db="EMBL/GenBank/DDBJ databases">
        <authorList>
            <person name="Palmer J.M."/>
        </authorList>
    </citation>
    <scope>NUCLEOTIDE SEQUENCE</scope>
    <source>
        <strain evidence="1">EPUS1.4</strain>
        <tissue evidence="1">Thallus</tissue>
    </source>
</reference>
<organism evidence="1 2">
    <name type="scientific">Endocarpon pusillum</name>
    <dbReference type="NCBI Taxonomy" id="364733"/>
    <lineage>
        <taxon>Eukaryota</taxon>
        <taxon>Fungi</taxon>
        <taxon>Dikarya</taxon>
        <taxon>Ascomycota</taxon>
        <taxon>Pezizomycotina</taxon>
        <taxon>Eurotiomycetes</taxon>
        <taxon>Chaetothyriomycetidae</taxon>
        <taxon>Verrucariales</taxon>
        <taxon>Verrucariaceae</taxon>
        <taxon>Endocarpon</taxon>
    </lineage>
</organism>
<comment type="caution">
    <text evidence="1">The sequence shown here is derived from an EMBL/GenBank/DDBJ whole genome shotgun (WGS) entry which is preliminary data.</text>
</comment>
<dbReference type="Proteomes" id="UP000606974">
    <property type="component" value="Unassembled WGS sequence"/>
</dbReference>
<accession>A0A8H7E2D3</accession>
<gene>
    <name evidence="1" type="ORF">GJ744_002940</name>
</gene>
<dbReference type="AlphaFoldDB" id="A0A8H7E2D3"/>
<dbReference type="EMBL" id="JAACFV010000154">
    <property type="protein sequence ID" value="KAF7503966.1"/>
    <property type="molecule type" value="Genomic_DNA"/>
</dbReference>
<evidence type="ECO:0000313" key="2">
    <source>
        <dbReference type="Proteomes" id="UP000606974"/>
    </source>
</evidence>
<protein>
    <submittedName>
        <fullName evidence="1">Uncharacterized protein</fullName>
    </submittedName>
</protein>
<proteinExistence type="predicted"/>
<sequence length="77" mass="8435">MLPGLAITVDLQIGYGRAARPSKLSVMSNVLRVTSNLRSGQVIRNRVLQKRRLQILQSGFLVYPRGPAKLCSACSLP</sequence>
<name>A0A8H7E2D3_9EURO</name>
<keyword evidence="2" id="KW-1185">Reference proteome</keyword>